<dbReference type="EMBL" id="JACOOJ010000041">
    <property type="protein sequence ID" value="MBC5634561.1"/>
    <property type="molecule type" value="Genomic_DNA"/>
</dbReference>
<dbReference type="Gene3D" id="2.160.20.10">
    <property type="entry name" value="Single-stranded right-handed beta-helix, Pectin lyase-like"/>
    <property type="match status" value="2"/>
</dbReference>
<evidence type="ECO:0000259" key="2">
    <source>
        <dbReference type="Pfam" id="PF19910"/>
    </source>
</evidence>
<evidence type="ECO:0000313" key="3">
    <source>
        <dbReference type="EMBL" id="MBC5634561.1"/>
    </source>
</evidence>
<dbReference type="SMART" id="SM00710">
    <property type="entry name" value="PbH1"/>
    <property type="match status" value="5"/>
</dbReference>
<reference evidence="3 4" key="1">
    <citation type="submission" date="2020-08" db="EMBL/GenBank/DDBJ databases">
        <title>Genome public.</title>
        <authorList>
            <person name="Liu C."/>
            <person name="Sun Q."/>
        </authorList>
    </citation>
    <scope>NUCLEOTIDE SEQUENCE [LARGE SCALE GENOMIC DNA]</scope>
    <source>
        <strain evidence="3 4">NSJ-79</strain>
    </source>
</reference>
<feature type="domain" description="DUF6383" evidence="2">
    <location>
        <begin position="1220"/>
        <end position="1280"/>
    </location>
</feature>
<evidence type="ECO:0000313" key="4">
    <source>
        <dbReference type="Proteomes" id="UP000651475"/>
    </source>
</evidence>
<dbReference type="RefSeq" id="WP_186931168.1">
    <property type="nucleotide sequence ID" value="NZ_JACOOJ010000041.1"/>
</dbReference>
<feature type="signal peptide" evidence="1">
    <location>
        <begin position="1"/>
        <end position="24"/>
    </location>
</feature>
<comment type="caution">
    <text evidence="3">The sequence shown here is derived from an EMBL/GenBank/DDBJ whole genome shotgun (WGS) entry which is preliminary data.</text>
</comment>
<dbReference type="Pfam" id="PF19910">
    <property type="entry name" value="DUF6383"/>
    <property type="match status" value="1"/>
</dbReference>
<keyword evidence="1" id="KW-0732">Signal</keyword>
<dbReference type="InterPro" id="IPR011050">
    <property type="entry name" value="Pectin_lyase_fold/virulence"/>
</dbReference>
<dbReference type="InterPro" id="IPR006626">
    <property type="entry name" value="PbH1"/>
</dbReference>
<gene>
    <name evidence="3" type="ORF">H8S65_17590</name>
</gene>
<dbReference type="Proteomes" id="UP000651475">
    <property type="component" value="Unassembled WGS sequence"/>
</dbReference>
<organism evidence="3 4">
    <name type="scientific">Parabacteroides hominis</name>
    <dbReference type="NCBI Taxonomy" id="2763057"/>
    <lineage>
        <taxon>Bacteria</taxon>
        <taxon>Pseudomonadati</taxon>
        <taxon>Bacteroidota</taxon>
        <taxon>Bacteroidia</taxon>
        <taxon>Bacteroidales</taxon>
        <taxon>Tannerellaceae</taxon>
        <taxon>Parabacteroides</taxon>
    </lineage>
</organism>
<name>A0ABR7DSW8_9BACT</name>
<protein>
    <recommendedName>
        <fullName evidence="2">DUF6383 domain-containing protein</fullName>
    </recommendedName>
</protein>
<accession>A0ABR7DSW8</accession>
<dbReference type="SUPFAM" id="SSF51126">
    <property type="entry name" value="Pectin lyase-like"/>
    <property type="match status" value="2"/>
</dbReference>
<evidence type="ECO:0000256" key="1">
    <source>
        <dbReference type="SAM" id="SignalP"/>
    </source>
</evidence>
<keyword evidence="4" id="KW-1185">Reference proteome</keyword>
<dbReference type="InterPro" id="IPR045963">
    <property type="entry name" value="DUF6383"/>
</dbReference>
<sequence>MKRKLHFLLAVGIGLTASVGWLHAQSEVNSLAALKQAIEDAQSGATITLTGDITDVNHPDGTAGGSAITIKKAITLDGMGHSISGAAMNNILVVEGWQEGAGKDSVVTIKNLTLSNTSHNGLTVYKLSPKHKVVLENVKLINNKTAGLIIQSSRVDGKSLIAHSNGWGSVNLDGSDAVGDSLSLKLDDKSALAGPGQIWADHANKKNWFTAVGWEINKTIEGKTYWTNKLSDEGKTYAADFATELQTVLNMINKQNAPITKIVLNRDLYLSDISKAQSDISSFQGIINIQKRITLDGQGHAISGKFPVSDENSTKYFYAIKLDKDAEGATIQNLTIEDTNTTALDIVTNADKQDAENDINILNVTLNRNTGGGLNVNSSHVIAENLKTSGNGIAAVRLTMEANWTNPVDPSFTLKGDCQIDEAIKIAYNAKENMNTYAKPQAAKTIKERVAMVTIETLDKDNWGITWQEAKFRAADNLYPALTWTNDFDTSTLPGKKLAKMTNAAELDSLFAFGGSTVDGIVWTATDKQTLTKDITLDKSFAIVGSDKAKCIVEGHWTIAPSDTTDIALTNLTLTEASSATTAIITPMIDITKPKINLSLTDLDIIPVAPGTTDRRAAIALGKEVTTSTIELQKTNISLTKDSQIGLFNDGGFCNFSMTDSKIASDENVNSLSALRCILTQGAENSTYTISNSRLSVGDNFHYAIWVKSPKQHFVINDSDVYGWAAFYMQGAWYGDKGADEMTLKATNSSFTGVGKEGSSNGFGVIVFEATERSVVEMDNCVVTSKIIDNTKNYGFIPSIVFQMGGGTGASENRPSRKPSADCSVSLKNCTLQNLAEATTPIFVSYENVLEKDADGYIDYNRNKVSIDSNTKFLNADGSKSILIQNGDTLRSASKTLPNALVYLNDSVKKVVAYQGDVITTELTTTKALASLNATNAMPTDYDVPDSITIICKDAYLVTSEKAAIAFADKVSDKAVFYLKQDGASFSTVSVGNTCIKVSTDVTWNDANNANRSVEIAAGATLTINVAMPLDTVFMAEGAQLQANANVTAKAVQLTYGVKKTWKAFGFPFTIGKIIGENGNTDVKTVVSSANEGIWTAGIANEAPTFTVTTEGQKPATACIIAAHKDSTLLVTTGDASISLASKAEPNAPDPTKSGNVKFQIVSNPNTYDMTLTQTAYVLSADGKTFEREINPTIKAFQSFVLADEGTTSTLRSLRVEGTPTGNEIVPTDGYFVQTGNGTITIHTAEPVQVIVVDMLGRVYYNARVNDGAQIAVPAGIYAVNRQKVIVK</sequence>
<proteinExistence type="predicted"/>
<feature type="chain" id="PRO_5045085562" description="DUF6383 domain-containing protein" evidence="1">
    <location>
        <begin position="25"/>
        <end position="1288"/>
    </location>
</feature>
<dbReference type="InterPro" id="IPR012334">
    <property type="entry name" value="Pectin_lyas_fold"/>
</dbReference>